<accession>A0A2N5TK73</accession>
<feature type="signal peptide" evidence="1">
    <location>
        <begin position="1"/>
        <end position="26"/>
    </location>
</feature>
<keyword evidence="1" id="KW-0732">Signal</keyword>
<evidence type="ECO:0000313" key="3">
    <source>
        <dbReference type="Proteomes" id="UP000235392"/>
    </source>
</evidence>
<protein>
    <recommendedName>
        <fullName evidence="4">Secreted protein</fullName>
    </recommendedName>
</protein>
<gene>
    <name evidence="2" type="ORF">PCASD_24283</name>
</gene>
<reference evidence="2 3" key="1">
    <citation type="submission" date="2017-11" db="EMBL/GenBank/DDBJ databases">
        <title>De novo assembly and phasing of dikaryotic genomes from two isolates of Puccinia coronata f. sp. avenae, the causal agent of oat crown rust.</title>
        <authorList>
            <person name="Miller M.E."/>
            <person name="Zhang Y."/>
            <person name="Omidvar V."/>
            <person name="Sperschneider J."/>
            <person name="Schwessinger B."/>
            <person name="Raley C."/>
            <person name="Palmer J.M."/>
            <person name="Garnica D."/>
            <person name="Upadhyaya N."/>
            <person name="Rathjen J."/>
            <person name="Taylor J.M."/>
            <person name="Park R.F."/>
            <person name="Dodds P.N."/>
            <person name="Hirsch C.D."/>
            <person name="Kianian S.F."/>
            <person name="Figueroa M."/>
        </authorList>
    </citation>
    <scope>NUCLEOTIDE SEQUENCE [LARGE SCALE GENOMIC DNA]</scope>
    <source>
        <strain evidence="2">12SD80</strain>
    </source>
</reference>
<organism evidence="2 3">
    <name type="scientific">Puccinia coronata f. sp. avenae</name>
    <dbReference type="NCBI Taxonomy" id="200324"/>
    <lineage>
        <taxon>Eukaryota</taxon>
        <taxon>Fungi</taxon>
        <taxon>Dikarya</taxon>
        <taxon>Basidiomycota</taxon>
        <taxon>Pucciniomycotina</taxon>
        <taxon>Pucciniomycetes</taxon>
        <taxon>Pucciniales</taxon>
        <taxon>Pucciniaceae</taxon>
        <taxon>Puccinia</taxon>
    </lineage>
</organism>
<feature type="chain" id="PRO_5014600620" description="Secreted protein" evidence="1">
    <location>
        <begin position="27"/>
        <end position="69"/>
    </location>
</feature>
<name>A0A2N5TK73_9BASI</name>
<evidence type="ECO:0000313" key="2">
    <source>
        <dbReference type="EMBL" id="PLW25889.1"/>
    </source>
</evidence>
<dbReference type="AlphaFoldDB" id="A0A2N5TK73"/>
<dbReference type="EMBL" id="PGCI01000500">
    <property type="protein sequence ID" value="PLW25889.1"/>
    <property type="molecule type" value="Genomic_DNA"/>
</dbReference>
<proteinExistence type="predicted"/>
<dbReference type="Proteomes" id="UP000235392">
    <property type="component" value="Unassembled WGS sequence"/>
</dbReference>
<evidence type="ECO:0000256" key="1">
    <source>
        <dbReference type="SAM" id="SignalP"/>
    </source>
</evidence>
<comment type="caution">
    <text evidence="2">The sequence shown here is derived from an EMBL/GenBank/DDBJ whole genome shotgun (WGS) entry which is preliminary data.</text>
</comment>
<sequence>MFYTELPTEQALLLLLVLLMISSGYCSQMLRPMDLFVVAEHVVNQSPLQVQATHDLPGFLVGCRIKNDL</sequence>
<evidence type="ECO:0008006" key="4">
    <source>
        <dbReference type="Google" id="ProtNLM"/>
    </source>
</evidence>